<organism evidence="2 3">
    <name type="scientific">Nocardioides mesophilus</name>
    <dbReference type="NCBI Taxonomy" id="433659"/>
    <lineage>
        <taxon>Bacteria</taxon>
        <taxon>Bacillati</taxon>
        <taxon>Actinomycetota</taxon>
        <taxon>Actinomycetes</taxon>
        <taxon>Propionibacteriales</taxon>
        <taxon>Nocardioidaceae</taxon>
        <taxon>Nocardioides</taxon>
    </lineage>
</organism>
<evidence type="ECO:0000313" key="3">
    <source>
        <dbReference type="Proteomes" id="UP000515947"/>
    </source>
</evidence>
<keyword evidence="1" id="KW-0472">Membrane</keyword>
<reference evidence="2 3" key="1">
    <citation type="submission" date="2020-08" db="EMBL/GenBank/DDBJ databases">
        <title>Genome sequence of Nocardioides mesophilus KACC 16243T.</title>
        <authorList>
            <person name="Hyun D.-W."/>
            <person name="Bae J.-W."/>
        </authorList>
    </citation>
    <scope>NUCLEOTIDE SEQUENCE [LARGE SCALE GENOMIC DNA]</scope>
    <source>
        <strain evidence="2 3">KACC 16243</strain>
    </source>
</reference>
<dbReference type="AlphaFoldDB" id="A0A7G9RGF9"/>
<keyword evidence="3" id="KW-1185">Reference proteome</keyword>
<keyword evidence="1" id="KW-0812">Transmembrane</keyword>
<dbReference type="KEGG" id="nmes:H9L09_10505"/>
<evidence type="ECO:0000256" key="1">
    <source>
        <dbReference type="SAM" id="Phobius"/>
    </source>
</evidence>
<evidence type="ECO:0000313" key="2">
    <source>
        <dbReference type="EMBL" id="QNN54684.1"/>
    </source>
</evidence>
<name>A0A7G9RGF9_9ACTN</name>
<dbReference type="Proteomes" id="UP000515947">
    <property type="component" value="Chromosome"/>
</dbReference>
<sequence>MSIEELARRAAADTAEAVALEADVDAALVSFHARRRRHASARVLGVLVALAAAAAVAFLLIAPPTPSSTPPSVTRGGWCGSDPAVRCLPGSVVEVDAATPYSFEVPPSFWPSLMVVKDGSTVEAYQRQSGVKAGVTVLQDVRPVGAGDRLAGAEEMATWVASRRFLDTSAAKPVVVGGLLGWQVDVALRPWRAGAPHPSCNVVQGSCRPLLEQDAGATAWQTGPWQGMVSRYTFLDSDAGPVVIWSWAFRGDWKALAVNDELVASVELGAG</sequence>
<keyword evidence="1" id="KW-1133">Transmembrane helix</keyword>
<gene>
    <name evidence="2" type="ORF">H9L09_10505</name>
</gene>
<dbReference type="RefSeq" id="WP_187580524.1">
    <property type="nucleotide sequence ID" value="NZ_CP060713.1"/>
</dbReference>
<protein>
    <submittedName>
        <fullName evidence="2">Uncharacterized protein</fullName>
    </submittedName>
</protein>
<accession>A0A7G9RGF9</accession>
<feature type="transmembrane region" description="Helical" evidence="1">
    <location>
        <begin position="43"/>
        <end position="62"/>
    </location>
</feature>
<proteinExistence type="predicted"/>
<dbReference type="EMBL" id="CP060713">
    <property type="protein sequence ID" value="QNN54684.1"/>
    <property type="molecule type" value="Genomic_DNA"/>
</dbReference>